<evidence type="ECO:0000313" key="7">
    <source>
        <dbReference type="EMBL" id="VTJ90334.1"/>
    </source>
</evidence>
<reference evidence="7" key="1">
    <citation type="submission" date="2019-04" db="EMBL/GenBank/DDBJ databases">
        <authorList>
            <person name="Alioto T."/>
            <person name="Alioto T."/>
        </authorList>
    </citation>
    <scope>NUCLEOTIDE SEQUENCE [LARGE SCALE GENOMIC DNA]</scope>
</reference>
<dbReference type="CDD" id="cd00033">
    <property type="entry name" value="CCP"/>
    <property type="match status" value="4"/>
</dbReference>
<dbReference type="InterPro" id="IPR035976">
    <property type="entry name" value="Sushi/SCR/CCP_sf"/>
</dbReference>
<feature type="disulfide bond" evidence="4">
    <location>
        <begin position="131"/>
        <end position="174"/>
    </location>
</feature>
<keyword evidence="3 4" id="KW-1015">Disulfide bond</keyword>
<feature type="domain" description="Sushi" evidence="6">
    <location>
        <begin position="190"/>
        <end position="248"/>
    </location>
</feature>
<feature type="domain" description="Sushi" evidence="6">
    <location>
        <begin position="129"/>
        <end position="187"/>
    </location>
</feature>
<name>A0A5E4D7V1_MARMO</name>
<dbReference type="EMBL" id="CABDUW010004383">
    <property type="protein sequence ID" value="VTJ90334.1"/>
    <property type="molecule type" value="Genomic_DNA"/>
</dbReference>
<dbReference type="Pfam" id="PF00084">
    <property type="entry name" value="Sushi"/>
    <property type="match status" value="4"/>
</dbReference>
<dbReference type="SMART" id="SM00032">
    <property type="entry name" value="CCP"/>
    <property type="match status" value="5"/>
</dbReference>
<dbReference type="PROSITE" id="PS50923">
    <property type="entry name" value="SUSHI"/>
    <property type="match status" value="4"/>
</dbReference>
<keyword evidence="1 4" id="KW-0768">Sushi</keyword>
<evidence type="ECO:0000256" key="4">
    <source>
        <dbReference type="PROSITE-ProRule" id="PRU00302"/>
    </source>
</evidence>
<dbReference type="InterPro" id="IPR000436">
    <property type="entry name" value="Sushi_SCR_CCP_dom"/>
</dbReference>
<dbReference type="GO" id="GO:0005615">
    <property type="term" value="C:extracellular space"/>
    <property type="evidence" value="ECO:0007669"/>
    <property type="project" value="TreeGrafter"/>
</dbReference>
<feature type="domain" description="Sushi" evidence="6">
    <location>
        <begin position="2"/>
        <end position="70"/>
    </location>
</feature>
<dbReference type="Gene3D" id="2.10.70.10">
    <property type="entry name" value="Complement Module, domain 1"/>
    <property type="match status" value="5"/>
</dbReference>
<evidence type="ECO:0000256" key="1">
    <source>
        <dbReference type="ARBA" id="ARBA00022659"/>
    </source>
</evidence>
<keyword evidence="8" id="KW-1185">Reference proteome</keyword>
<protein>
    <recommendedName>
        <fullName evidence="6">Sushi domain-containing protein</fullName>
    </recommendedName>
</protein>
<gene>
    <name evidence="7" type="ORF">MONAX_5E019064</name>
</gene>
<feature type="disulfide bond" evidence="4">
    <location>
        <begin position="192"/>
        <end position="235"/>
    </location>
</feature>
<dbReference type="FunFam" id="2.10.70.10:FF:000026">
    <property type="entry name" value="Complement inhibitory factor H"/>
    <property type="match status" value="3"/>
</dbReference>
<feature type="domain" description="Sushi" evidence="6">
    <location>
        <begin position="71"/>
        <end position="128"/>
    </location>
</feature>
<dbReference type="PANTHER" id="PTHR45785:SF12">
    <property type="entry name" value="COMPLEMENT FACTOR H-RELATED PROTEIN 1-RELATED"/>
    <property type="match status" value="1"/>
</dbReference>
<dbReference type="GO" id="GO:0006956">
    <property type="term" value="P:complement activation"/>
    <property type="evidence" value="ECO:0007669"/>
    <property type="project" value="TreeGrafter"/>
</dbReference>
<evidence type="ECO:0000313" key="8">
    <source>
        <dbReference type="Proteomes" id="UP000335636"/>
    </source>
</evidence>
<comment type="caution">
    <text evidence="4">Lacks conserved residue(s) required for the propagation of feature annotation.</text>
</comment>
<dbReference type="FunFam" id="2.10.70.10:FF:000060">
    <property type="entry name" value="Complement inhibitory factor H"/>
    <property type="match status" value="1"/>
</dbReference>
<evidence type="ECO:0000256" key="2">
    <source>
        <dbReference type="ARBA" id="ARBA00022729"/>
    </source>
</evidence>
<evidence type="ECO:0000256" key="3">
    <source>
        <dbReference type="ARBA" id="ARBA00023157"/>
    </source>
</evidence>
<accession>A0A5E4D7V1</accession>
<organism evidence="7 8">
    <name type="scientific">Marmota monax</name>
    <name type="common">Woodchuck</name>
    <dbReference type="NCBI Taxonomy" id="9995"/>
    <lineage>
        <taxon>Eukaryota</taxon>
        <taxon>Metazoa</taxon>
        <taxon>Chordata</taxon>
        <taxon>Craniata</taxon>
        <taxon>Vertebrata</taxon>
        <taxon>Euteleostomi</taxon>
        <taxon>Mammalia</taxon>
        <taxon>Eutheria</taxon>
        <taxon>Euarchontoglires</taxon>
        <taxon>Glires</taxon>
        <taxon>Rodentia</taxon>
        <taxon>Sciuromorpha</taxon>
        <taxon>Sciuridae</taxon>
        <taxon>Xerinae</taxon>
        <taxon>Marmotini</taxon>
        <taxon>Marmota</taxon>
    </lineage>
</organism>
<feature type="region of interest" description="Disordered" evidence="5">
    <location>
        <begin position="1"/>
        <end position="31"/>
    </location>
</feature>
<sequence>KLSCSQPPDIDHGRISPSRSSEERKEAIESRQYAHGTKLNYSCEDGFTTSEEDEITCYMGKWSPPPQCVGLPCEPPPSIPNGVVSHELDSYPYGQEVIYNCSEDFGIDGPAFIKCLGGKWSSPPECIRTDCFNLPNFDDATLLGERKESYKSGDQVTYRCPKFYQVEGSNTITCINGKWIGKPMCKDSTGKCGPPPPIDNGDLTSFPLPVYPTGSSVEYQCQSLYQLEGSKTVICRNGKWSNPPKCLLACVISDEIMERYHITLRWKEWQKLYASSGDTVEFVCKHGYSPSTRSQSFRIRCIDGHLEYPACIKRYS</sequence>
<dbReference type="AlphaFoldDB" id="A0A5E4D7V1"/>
<dbReference type="SUPFAM" id="SSF57535">
    <property type="entry name" value="Complement control module/SCR domain"/>
    <property type="match status" value="5"/>
</dbReference>
<evidence type="ECO:0000259" key="6">
    <source>
        <dbReference type="PROSITE" id="PS50923"/>
    </source>
</evidence>
<dbReference type="Proteomes" id="UP000335636">
    <property type="component" value="Unassembled WGS sequence"/>
</dbReference>
<comment type="caution">
    <text evidence="7">The sequence shown here is derived from an EMBL/GenBank/DDBJ whole genome shotgun (WGS) entry which is preliminary data.</text>
</comment>
<keyword evidence="2" id="KW-0732">Signal</keyword>
<evidence type="ECO:0000256" key="5">
    <source>
        <dbReference type="SAM" id="MobiDB-lite"/>
    </source>
</evidence>
<dbReference type="GO" id="GO:0001851">
    <property type="term" value="F:complement component C3b binding"/>
    <property type="evidence" value="ECO:0007669"/>
    <property type="project" value="TreeGrafter"/>
</dbReference>
<proteinExistence type="predicted"/>
<feature type="compositionally biased region" description="Basic and acidic residues" evidence="5">
    <location>
        <begin position="9"/>
        <end position="29"/>
    </location>
</feature>
<dbReference type="PANTHER" id="PTHR45785">
    <property type="entry name" value="COMPLEMENT FACTOR H-RELATED"/>
    <property type="match status" value="1"/>
</dbReference>
<feature type="non-terminal residue" evidence="7">
    <location>
        <position position="1"/>
    </location>
</feature>
<dbReference type="InterPro" id="IPR051503">
    <property type="entry name" value="ComplSys_Reg/VirEntry_Med"/>
</dbReference>